<feature type="region of interest" description="Disordered" evidence="1">
    <location>
        <begin position="100"/>
        <end position="146"/>
    </location>
</feature>
<proteinExistence type="predicted"/>
<evidence type="ECO:0008006" key="4">
    <source>
        <dbReference type="Google" id="ProtNLM"/>
    </source>
</evidence>
<dbReference type="Proteomes" id="UP001470230">
    <property type="component" value="Unassembled WGS sequence"/>
</dbReference>
<feature type="compositionally biased region" description="Basic and acidic residues" evidence="1">
    <location>
        <begin position="123"/>
        <end position="146"/>
    </location>
</feature>
<feature type="compositionally biased region" description="Low complexity" evidence="1">
    <location>
        <begin position="24"/>
        <end position="38"/>
    </location>
</feature>
<feature type="region of interest" description="Disordered" evidence="1">
    <location>
        <begin position="1"/>
        <end position="38"/>
    </location>
</feature>
<evidence type="ECO:0000313" key="3">
    <source>
        <dbReference type="Proteomes" id="UP001470230"/>
    </source>
</evidence>
<accession>A0ABR2KX79</accession>
<gene>
    <name evidence="2" type="ORF">M9Y10_023042</name>
</gene>
<keyword evidence="3" id="KW-1185">Reference proteome</keyword>
<reference evidence="2 3" key="1">
    <citation type="submission" date="2024-04" db="EMBL/GenBank/DDBJ databases">
        <title>Tritrichomonas musculus Genome.</title>
        <authorList>
            <person name="Alves-Ferreira E."/>
            <person name="Grigg M."/>
            <person name="Lorenzi H."/>
            <person name="Galac M."/>
        </authorList>
    </citation>
    <scope>NUCLEOTIDE SEQUENCE [LARGE SCALE GENOMIC DNA]</scope>
    <source>
        <strain evidence="2 3">EAF2021</strain>
    </source>
</reference>
<name>A0ABR2KX79_9EUKA</name>
<sequence length="394" mass="45462">MRPTIVFSSSDSSEYEDDEMTPANTNINNNDSKNINKNVNEGNYSVSSDDYSSEIVVVRKTKPNNLIRRPIVTQKKSFTTLNTSVKIENHKIQLDDFDSSYTESSKSLDPNKKIVNSNKTQFKQKEKINIESKKEEGNDNKKENEDIYDDENKIESMKDSDFEYKNESNFEEIKEKDTIEEEEDLNPPVIKMKHIKTNPSITFALFRKLKSSLRGKRYYYYFYSNGNPVFCAKTKNRHPDSNVLIYEGTKAHIKGESQYLLVTNQESTIFSLKKCDKLDEEMLTLKFFYDSALLNLPKHIDIQIFPCIGISKMSLTTKRPKVSARGNWILDFHDKFTIPSEKNMIFVPSKDKDGPDLLLVRKISPDGMEIDSYTNIPEVGIFAIGLSIFLAKFR</sequence>
<feature type="compositionally biased region" description="Polar residues" evidence="1">
    <location>
        <begin position="100"/>
        <end position="121"/>
    </location>
</feature>
<comment type="caution">
    <text evidence="2">The sequence shown here is derived from an EMBL/GenBank/DDBJ whole genome shotgun (WGS) entry which is preliminary data.</text>
</comment>
<evidence type="ECO:0000256" key="1">
    <source>
        <dbReference type="SAM" id="MobiDB-lite"/>
    </source>
</evidence>
<dbReference type="EMBL" id="JAPFFF010000003">
    <property type="protein sequence ID" value="KAK8894605.1"/>
    <property type="molecule type" value="Genomic_DNA"/>
</dbReference>
<organism evidence="2 3">
    <name type="scientific">Tritrichomonas musculus</name>
    <dbReference type="NCBI Taxonomy" id="1915356"/>
    <lineage>
        <taxon>Eukaryota</taxon>
        <taxon>Metamonada</taxon>
        <taxon>Parabasalia</taxon>
        <taxon>Tritrichomonadida</taxon>
        <taxon>Tritrichomonadidae</taxon>
        <taxon>Tritrichomonas</taxon>
    </lineage>
</organism>
<evidence type="ECO:0000313" key="2">
    <source>
        <dbReference type="EMBL" id="KAK8894605.1"/>
    </source>
</evidence>
<protein>
    <recommendedName>
        <fullName evidence="4">Tubby C-terminal domain-containing protein</fullName>
    </recommendedName>
</protein>